<organism evidence="4">
    <name type="scientific">Musa acuminata subsp. malaccensis</name>
    <name type="common">Wild banana</name>
    <name type="synonym">Musa malaccensis</name>
    <dbReference type="NCBI Taxonomy" id="214687"/>
    <lineage>
        <taxon>Eukaryota</taxon>
        <taxon>Viridiplantae</taxon>
        <taxon>Streptophyta</taxon>
        <taxon>Embryophyta</taxon>
        <taxon>Tracheophyta</taxon>
        <taxon>Spermatophyta</taxon>
        <taxon>Magnoliopsida</taxon>
        <taxon>Liliopsida</taxon>
        <taxon>Zingiberales</taxon>
        <taxon>Musaceae</taxon>
        <taxon>Musa</taxon>
    </lineage>
</organism>
<reference evidence="4" key="1">
    <citation type="submission" date="2021-03" db="EMBL/GenBank/DDBJ databases">
        <authorList>
            <consortium name="Genoscope - CEA"/>
            <person name="William W."/>
        </authorList>
    </citation>
    <scope>NUCLEOTIDE SEQUENCE</scope>
    <source>
        <strain evidence="4">Doubled-haploid Pahang</strain>
    </source>
</reference>
<sequence>MDKLYRAPKPKPSLPRSLPTETLEKISQFFFLIAESGWTGSFEKGMRVPAVAASSMGPLGPAPPCRPWDRGDLMRRLATFKAMTWFGKPKAISPVNCARRGWINVEMDVIACEACGARLLFATPSSWPLQQVEKAAAVFSLKLDNGHKLLCPWIDNACDEALTLFPPSPPHALLESYRERSLALLKLSALPVISSSAINYMKMKSPQLENFLSESSDYPINLSKGIKIVDSSICKDMDGGYGTVTADLFYQVWKIICLCGWEPRLLPYVVDCEDRSDLLGENSPPSKSSPPILHEQKDGLTIYSSGIGDIESRSTGVTNDDYDPASVVLDCRFCGACVALWAFATVRRPLELYTIVSDSSNQNEATTSRVLVCKTEASGAVNLDLGTYDSSKGDTDTCHGGSAMKEKSLGSNLSIAGGPPPRRQNFQPRVSFPIVSRHLRTELSSHRNCVSLEYSCENQVNNECLQVESDPSWLQNDTGGALVRSHSRGLLKRKRSENESLFRDGDANALSQLDKDIHGASITGGGSASMGGKDIIEHEANLLRQDSNLQNQEVDTQNTLEVTHGDKKDAERGEVSHEIAEGGGETTTTNALLTIKNLDDTETKSATEKADICSKSSNETIHHGGISNNDGDSTTSASDIDAVLSINCVNAEKGEKDCDVKMNIDNLTSKGLCFKNGDANDTLEKESTRMLYNRTSQFDPIRRHRPYCPWVAPDDGEAVPGWKLTLSAVVHHKKDSSLASLETSSTLLDDMDDPIVSVRKLFSSPSPKRLKGSR</sequence>
<feature type="domain" description="C3HC-type" evidence="3">
    <location>
        <begin position="67"/>
        <end position="192"/>
    </location>
</feature>
<dbReference type="EMBL" id="HG996469">
    <property type="protein sequence ID" value="CAG1840810.1"/>
    <property type="molecule type" value="Genomic_DNA"/>
</dbReference>
<dbReference type="Pfam" id="PF07967">
    <property type="entry name" value="zf-C3HC"/>
    <property type="match status" value="1"/>
</dbReference>
<dbReference type="InterPro" id="IPR012935">
    <property type="entry name" value="NuBaID_N"/>
</dbReference>
<dbReference type="AlphaFoldDB" id="A0A8D7A438"/>
<dbReference type="PANTHER" id="PTHR15835:SF6">
    <property type="entry name" value="ZINC FINGER C3HC-TYPE PROTEIN 1"/>
    <property type="match status" value="1"/>
</dbReference>
<proteinExistence type="predicted"/>
<evidence type="ECO:0000256" key="1">
    <source>
        <dbReference type="ARBA" id="ARBA00004123"/>
    </source>
</evidence>
<name>A0A8D7A438_MUSAM</name>
<comment type="subcellular location">
    <subcellularLocation>
        <location evidence="1">Nucleus</location>
    </subcellularLocation>
</comment>
<evidence type="ECO:0000259" key="3">
    <source>
        <dbReference type="Pfam" id="PF07967"/>
    </source>
</evidence>
<dbReference type="GO" id="GO:0005634">
    <property type="term" value="C:nucleus"/>
    <property type="evidence" value="ECO:0007669"/>
    <property type="project" value="UniProtKB-SubCell"/>
</dbReference>
<keyword evidence="2" id="KW-0539">Nucleus</keyword>
<dbReference type="GO" id="GO:0008270">
    <property type="term" value="F:zinc ion binding"/>
    <property type="evidence" value="ECO:0007669"/>
    <property type="project" value="InterPro"/>
</dbReference>
<gene>
    <name evidence="4" type="ORF">GSMUA_106040.1</name>
</gene>
<protein>
    <submittedName>
        <fullName evidence="4">(wild Malaysian banana) hypothetical protein</fullName>
    </submittedName>
</protein>
<evidence type="ECO:0000256" key="2">
    <source>
        <dbReference type="ARBA" id="ARBA00023242"/>
    </source>
</evidence>
<dbReference type="PANTHER" id="PTHR15835">
    <property type="entry name" value="NUCLEAR-INTERACTING PARTNER OF ALK"/>
    <property type="match status" value="1"/>
</dbReference>
<evidence type="ECO:0000313" key="4">
    <source>
        <dbReference type="EMBL" id="CAG1840810.1"/>
    </source>
</evidence>
<accession>A0A8D7A438</accession>